<dbReference type="SUPFAM" id="SSF50978">
    <property type="entry name" value="WD40 repeat-like"/>
    <property type="match status" value="1"/>
</dbReference>
<accession>A0A7R8CYT2</accession>
<dbReference type="SUPFAM" id="SSF81837">
    <property type="entry name" value="BEACH domain"/>
    <property type="match status" value="1"/>
</dbReference>
<dbReference type="PANTHER" id="PTHR13743:SF112">
    <property type="entry name" value="BEACH DOMAIN-CONTAINING PROTEIN"/>
    <property type="match status" value="1"/>
</dbReference>
<dbReference type="Gene3D" id="2.130.10.10">
    <property type="entry name" value="YVTN repeat-like/Quinoprotein amine dehydrogenase"/>
    <property type="match status" value="1"/>
</dbReference>
<dbReference type="OrthoDB" id="26681at2759"/>
<dbReference type="Pfam" id="PF20426">
    <property type="entry name" value="NBCH_WD40"/>
    <property type="match status" value="1"/>
</dbReference>
<dbReference type="PROSITE" id="PS50082">
    <property type="entry name" value="WD_REPEATS_2"/>
    <property type="match status" value="2"/>
</dbReference>
<evidence type="ECO:0000259" key="2">
    <source>
        <dbReference type="PROSITE" id="PS50197"/>
    </source>
</evidence>
<feature type="domain" description="BEACH" evidence="2">
    <location>
        <begin position="1"/>
        <end position="72"/>
    </location>
</feature>
<dbReference type="PROSITE" id="PS50197">
    <property type="entry name" value="BEACH"/>
    <property type="match status" value="1"/>
</dbReference>
<dbReference type="Pfam" id="PF00400">
    <property type="entry name" value="WD40"/>
    <property type="match status" value="1"/>
</dbReference>
<dbReference type="InterPro" id="IPR015943">
    <property type="entry name" value="WD40/YVTN_repeat-like_dom_sf"/>
</dbReference>
<dbReference type="Gene3D" id="1.10.1540.10">
    <property type="entry name" value="BEACH domain"/>
    <property type="match status" value="1"/>
</dbReference>
<dbReference type="PANTHER" id="PTHR13743">
    <property type="entry name" value="BEIGE/BEACH-RELATED"/>
    <property type="match status" value="1"/>
</dbReference>
<evidence type="ECO:0000313" key="3">
    <source>
        <dbReference type="EMBL" id="CAF2971470.1"/>
    </source>
</evidence>
<dbReference type="EMBL" id="HG994585">
    <property type="protein sequence ID" value="CAF2971470.1"/>
    <property type="molecule type" value="Genomic_DNA"/>
</dbReference>
<gene>
    <name evidence="3" type="ORF">LSAA_11423</name>
</gene>
<name>A0A7R8CYT2_LEPSM</name>
<dbReference type="AlphaFoldDB" id="A0A7R8CYT2"/>
<dbReference type="InterPro" id="IPR046851">
    <property type="entry name" value="NBCH_WD40"/>
</dbReference>
<reference evidence="3" key="1">
    <citation type="submission" date="2021-02" db="EMBL/GenBank/DDBJ databases">
        <authorList>
            <person name="Bekaert M."/>
        </authorList>
    </citation>
    <scope>NUCLEOTIDE SEQUENCE</scope>
    <source>
        <strain evidence="3">IoA-00</strain>
    </source>
</reference>
<dbReference type="InterPro" id="IPR001680">
    <property type="entry name" value="WD40_rpt"/>
</dbReference>
<dbReference type="SMART" id="SM00320">
    <property type="entry name" value="WD40"/>
    <property type="match status" value="4"/>
</dbReference>
<dbReference type="GO" id="GO:0008104">
    <property type="term" value="P:intracellular protein localization"/>
    <property type="evidence" value="ECO:0007669"/>
    <property type="project" value="TreeGrafter"/>
</dbReference>
<protein>
    <submittedName>
        <fullName evidence="3">NEBL1_2</fullName>
    </submittedName>
</protein>
<organism evidence="3 4">
    <name type="scientific">Lepeophtheirus salmonis</name>
    <name type="common">Salmon louse</name>
    <name type="synonym">Caligus salmonis</name>
    <dbReference type="NCBI Taxonomy" id="72036"/>
    <lineage>
        <taxon>Eukaryota</taxon>
        <taxon>Metazoa</taxon>
        <taxon>Ecdysozoa</taxon>
        <taxon>Arthropoda</taxon>
        <taxon>Crustacea</taxon>
        <taxon>Multicrustacea</taxon>
        <taxon>Hexanauplia</taxon>
        <taxon>Copepoda</taxon>
        <taxon>Siphonostomatoida</taxon>
        <taxon>Caligidae</taxon>
        <taxon>Lepeophtheirus</taxon>
    </lineage>
</organism>
<dbReference type="InterPro" id="IPR036322">
    <property type="entry name" value="WD40_repeat_dom_sf"/>
</dbReference>
<keyword evidence="4" id="KW-1185">Reference proteome</keyword>
<dbReference type="GO" id="GO:0019901">
    <property type="term" value="F:protein kinase binding"/>
    <property type="evidence" value="ECO:0007669"/>
    <property type="project" value="TreeGrafter"/>
</dbReference>
<feature type="repeat" description="WD" evidence="1">
    <location>
        <begin position="188"/>
        <end position="222"/>
    </location>
</feature>
<dbReference type="GO" id="GO:0005829">
    <property type="term" value="C:cytosol"/>
    <property type="evidence" value="ECO:0007669"/>
    <property type="project" value="TreeGrafter"/>
</dbReference>
<dbReference type="GO" id="GO:0016020">
    <property type="term" value="C:membrane"/>
    <property type="evidence" value="ECO:0007669"/>
    <property type="project" value="TreeGrafter"/>
</dbReference>
<feature type="repeat" description="WD" evidence="1">
    <location>
        <begin position="233"/>
        <end position="274"/>
    </location>
</feature>
<dbReference type="InterPro" id="IPR050865">
    <property type="entry name" value="BEACH_Domain"/>
</dbReference>
<dbReference type="InterPro" id="IPR036372">
    <property type="entry name" value="BEACH_dom_sf"/>
</dbReference>
<evidence type="ECO:0000313" key="4">
    <source>
        <dbReference type="Proteomes" id="UP000675881"/>
    </source>
</evidence>
<dbReference type="Proteomes" id="UP000675881">
    <property type="component" value="Chromosome 6"/>
</dbReference>
<dbReference type="Pfam" id="PF02138">
    <property type="entry name" value="Beach"/>
    <property type="match status" value="1"/>
</dbReference>
<proteinExistence type="predicted"/>
<dbReference type="InterPro" id="IPR000409">
    <property type="entry name" value="BEACH_dom"/>
</dbReference>
<dbReference type="SMART" id="SM01026">
    <property type="entry name" value="Beach"/>
    <property type="match status" value="1"/>
</dbReference>
<evidence type="ECO:0000256" key="1">
    <source>
        <dbReference type="PROSITE-ProRule" id="PRU00221"/>
    </source>
</evidence>
<sequence length="394" mass="44227">MNLHHWIDLIFGYKQTGKKAVEAMNVFYYCTYEGAVNLDRIMDHAEREALEGMINNFGQTPCQLLKDPHPRRMTSGEISSKNEAMTSTRTNILNRTHCWKSYSINISTDKDPVTFVFYWQFDKKASFLFERDTSELSEIRNIPGPFNTKLSQSHLVVTYDGKFLFCGGHWDNSIIIYNIAKSKVLMRVIKHDDIVTCLSLDPRVGRFMISGSRDTTSIVWQIGSKGLIPLQVLSGHDKAVTCVAIIFELDIAVSGSEDGSVNVYTVKEGQYIRTIYPPVMTDDPFTISLIQLSYQGDIIFSGHCSETHSLHVFTVNGHYIQSITSDHRITALLSSDDLLLSGDENGNLILRGLYNLEIIKELPLLLPISGVSLTSDNSHILVPLRDGKLIVIAG</sequence>
<keyword evidence="1" id="KW-0853">WD repeat</keyword>